<dbReference type="SMART" id="SM00304">
    <property type="entry name" value="HAMP"/>
    <property type="match status" value="1"/>
</dbReference>
<dbReference type="InterPro" id="IPR005467">
    <property type="entry name" value="His_kinase_dom"/>
</dbReference>
<dbReference type="EMBL" id="RYFG02000120">
    <property type="protein sequence ID" value="TRW89978.1"/>
    <property type="molecule type" value="Genomic_DNA"/>
</dbReference>
<evidence type="ECO:0000313" key="14">
    <source>
        <dbReference type="Proteomes" id="UP000733744"/>
    </source>
</evidence>
<organism evidence="13 14">
    <name type="scientific">Candidatus Methylobacter oryzae</name>
    <dbReference type="NCBI Taxonomy" id="2497749"/>
    <lineage>
        <taxon>Bacteria</taxon>
        <taxon>Pseudomonadati</taxon>
        <taxon>Pseudomonadota</taxon>
        <taxon>Gammaproteobacteria</taxon>
        <taxon>Methylococcales</taxon>
        <taxon>Methylococcaceae</taxon>
        <taxon>Methylobacter</taxon>
    </lineage>
</organism>
<evidence type="ECO:0000256" key="1">
    <source>
        <dbReference type="ARBA" id="ARBA00000085"/>
    </source>
</evidence>
<evidence type="ECO:0000256" key="10">
    <source>
        <dbReference type="SAM" id="Phobius"/>
    </source>
</evidence>
<dbReference type="PRINTS" id="PR00344">
    <property type="entry name" value="BCTRLSENSOR"/>
</dbReference>
<dbReference type="Gene3D" id="3.30.565.10">
    <property type="entry name" value="Histidine kinase-like ATPase, C-terminal domain"/>
    <property type="match status" value="1"/>
</dbReference>
<dbReference type="SMART" id="SM00388">
    <property type="entry name" value="HisKA"/>
    <property type="match status" value="1"/>
</dbReference>
<feature type="domain" description="HAMP" evidence="12">
    <location>
        <begin position="198"/>
        <end position="251"/>
    </location>
</feature>
<dbReference type="SUPFAM" id="SSF55874">
    <property type="entry name" value="ATPase domain of HSP90 chaperone/DNA topoisomerase II/histidine kinase"/>
    <property type="match status" value="1"/>
</dbReference>
<feature type="transmembrane region" description="Helical" evidence="10">
    <location>
        <begin position="13"/>
        <end position="35"/>
    </location>
</feature>
<dbReference type="Gene3D" id="6.10.340.10">
    <property type="match status" value="1"/>
</dbReference>
<dbReference type="PROSITE" id="PS50109">
    <property type="entry name" value="HIS_KIN"/>
    <property type="match status" value="1"/>
</dbReference>
<evidence type="ECO:0000313" key="13">
    <source>
        <dbReference type="EMBL" id="TRW89978.1"/>
    </source>
</evidence>
<keyword evidence="9" id="KW-0902">Two-component regulatory system</keyword>
<name>A0ABY3C546_9GAMM</name>
<evidence type="ECO:0000256" key="5">
    <source>
        <dbReference type="ARBA" id="ARBA00022679"/>
    </source>
</evidence>
<dbReference type="InterPro" id="IPR003594">
    <property type="entry name" value="HATPase_dom"/>
</dbReference>
<proteinExistence type="predicted"/>
<feature type="transmembrane region" description="Helical" evidence="10">
    <location>
        <begin position="176"/>
        <end position="200"/>
    </location>
</feature>
<evidence type="ECO:0000256" key="6">
    <source>
        <dbReference type="ARBA" id="ARBA00022741"/>
    </source>
</evidence>
<evidence type="ECO:0000256" key="3">
    <source>
        <dbReference type="ARBA" id="ARBA00012438"/>
    </source>
</evidence>
<dbReference type="PANTHER" id="PTHR43065">
    <property type="entry name" value="SENSOR HISTIDINE KINASE"/>
    <property type="match status" value="1"/>
</dbReference>
<keyword evidence="14" id="KW-1185">Reference proteome</keyword>
<dbReference type="CDD" id="cd00082">
    <property type="entry name" value="HisKA"/>
    <property type="match status" value="1"/>
</dbReference>
<evidence type="ECO:0000259" key="11">
    <source>
        <dbReference type="PROSITE" id="PS50109"/>
    </source>
</evidence>
<comment type="subcellular location">
    <subcellularLocation>
        <location evidence="2">Membrane</location>
    </subcellularLocation>
</comment>
<dbReference type="Gene3D" id="1.10.287.130">
    <property type="match status" value="1"/>
</dbReference>
<keyword evidence="10" id="KW-1133">Transmembrane helix</keyword>
<accession>A0ABY3C546</accession>
<dbReference type="EC" id="2.7.13.3" evidence="3"/>
<keyword evidence="8" id="KW-0067">ATP-binding</keyword>
<reference evidence="13 14" key="1">
    <citation type="journal article" date="2019" name="Antonie Van Leeuwenhoek">
        <title>Description of 'Ca. Methylobacter oryzae' KRF1, a novel species from the environmentally important Methylobacter clade 2.</title>
        <authorList>
            <person name="Khatri K."/>
            <person name="Mohite J.A."/>
            <person name="Pandit P.S."/>
            <person name="Bahulikar R."/>
            <person name="Rahalkar M.C."/>
        </authorList>
    </citation>
    <scope>NUCLEOTIDE SEQUENCE [LARGE SCALE GENOMIC DNA]</scope>
    <source>
        <strain evidence="13 14">KRF1</strain>
    </source>
</reference>
<comment type="catalytic activity">
    <reaction evidence="1">
        <text>ATP + protein L-histidine = ADP + protein N-phospho-L-histidine.</text>
        <dbReference type="EC" id="2.7.13.3"/>
    </reaction>
</comment>
<keyword evidence="7" id="KW-0418">Kinase</keyword>
<comment type="caution">
    <text evidence="13">The sequence shown here is derived from an EMBL/GenBank/DDBJ whole genome shotgun (WGS) entry which is preliminary data.</text>
</comment>
<dbReference type="Pfam" id="PF00672">
    <property type="entry name" value="HAMP"/>
    <property type="match status" value="1"/>
</dbReference>
<protein>
    <recommendedName>
        <fullName evidence="3">histidine kinase</fullName>
        <ecNumber evidence="3">2.7.13.3</ecNumber>
    </recommendedName>
</protein>
<evidence type="ECO:0000256" key="9">
    <source>
        <dbReference type="ARBA" id="ARBA00023012"/>
    </source>
</evidence>
<evidence type="ECO:0000256" key="2">
    <source>
        <dbReference type="ARBA" id="ARBA00004370"/>
    </source>
</evidence>
<feature type="domain" description="Histidine kinase" evidence="11">
    <location>
        <begin position="282"/>
        <end position="499"/>
    </location>
</feature>
<evidence type="ECO:0000256" key="7">
    <source>
        <dbReference type="ARBA" id="ARBA00022777"/>
    </source>
</evidence>
<evidence type="ECO:0000256" key="8">
    <source>
        <dbReference type="ARBA" id="ARBA00022840"/>
    </source>
</evidence>
<dbReference type="PROSITE" id="PS50885">
    <property type="entry name" value="HAMP"/>
    <property type="match status" value="1"/>
</dbReference>
<keyword evidence="6" id="KW-0547">Nucleotide-binding</keyword>
<dbReference type="Pfam" id="PF00512">
    <property type="entry name" value="HisKA"/>
    <property type="match status" value="1"/>
</dbReference>
<keyword evidence="10" id="KW-0472">Membrane</keyword>
<dbReference type="InterPro" id="IPR036890">
    <property type="entry name" value="HATPase_C_sf"/>
</dbReference>
<dbReference type="SUPFAM" id="SSF47384">
    <property type="entry name" value="Homodimeric domain of signal transducing histidine kinase"/>
    <property type="match status" value="1"/>
</dbReference>
<keyword evidence="10" id="KW-0812">Transmembrane</keyword>
<sequence>MQHNGAESSIMSIIYKLTLSLFALSLLVFGIYGTYQLRTEAQDLRDDVEKETRLLAYSLLVSVENALRDRQTEDVQELLQQIERLKPSIDVRIYIQNHIVIRSGAESLAWPEKVEQTLQQTALDGEMKQYYFPADKPDFLVLSLPFNKISAAMPGNLAIVRSLQKMKEDLSKTKTYILWSFFSFVVFTSLLCLFLGLVYISRPLRELRQAMLAFRNSREPPEPLPVSGKDELASVRQEFNRMTAELFSAYRRLDAETQHRRQLQRALQDADKLITIGQLSAGLAHEIGSPLQIVNGRARALAKCNDDYDEVRRIANILVDQTDRITRIVQRLLEFAPRHPAEPMNCDVIAAIAEVIDMLGFEARRQGVTMTFVHPEILPLVSLNKDSVQQIVLNLLTNALAAIDNTGAITIELSRTSLSYADQTIPALKLTVGDTGTGIAPEHLSQLFEHYFTTRGRQGGTGLGLAVVKTLVTEMGGSIAAESEQGKGSLFIIHLPWRKFL</sequence>
<dbReference type="SMART" id="SM00387">
    <property type="entry name" value="HATPase_c"/>
    <property type="match status" value="1"/>
</dbReference>
<gene>
    <name evidence="13" type="ORF">EKO24_020370</name>
</gene>
<dbReference type="Proteomes" id="UP000733744">
    <property type="component" value="Unassembled WGS sequence"/>
</dbReference>
<evidence type="ECO:0000256" key="4">
    <source>
        <dbReference type="ARBA" id="ARBA00022553"/>
    </source>
</evidence>
<dbReference type="InterPro" id="IPR003661">
    <property type="entry name" value="HisK_dim/P_dom"/>
</dbReference>
<keyword evidence="4" id="KW-0597">Phosphoprotein</keyword>
<dbReference type="InterPro" id="IPR003660">
    <property type="entry name" value="HAMP_dom"/>
</dbReference>
<dbReference type="CDD" id="cd06225">
    <property type="entry name" value="HAMP"/>
    <property type="match status" value="1"/>
</dbReference>
<evidence type="ECO:0000259" key="12">
    <source>
        <dbReference type="PROSITE" id="PS50885"/>
    </source>
</evidence>
<dbReference type="Pfam" id="PF02518">
    <property type="entry name" value="HATPase_c"/>
    <property type="match status" value="1"/>
</dbReference>
<keyword evidence="5" id="KW-0808">Transferase</keyword>
<dbReference type="InterPro" id="IPR036097">
    <property type="entry name" value="HisK_dim/P_sf"/>
</dbReference>
<dbReference type="InterPro" id="IPR004358">
    <property type="entry name" value="Sig_transdc_His_kin-like_C"/>
</dbReference>
<dbReference type="PANTHER" id="PTHR43065:SF10">
    <property type="entry name" value="PEROXIDE STRESS-ACTIVATED HISTIDINE KINASE MAK3"/>
    <property type="match status" value="1"/>
</dbReference>